<dbReference type="Proteomes" id="UP000325785">
    <property type="component" value="Chromosome"/>
</dbReference>
<dbReference type="RefSeq" id="WP_143100383.1">
    <property type="nucleotide sequence ID" value="NZ_CP031598.1"/>
</dbReference>
<feature type="compositionally biased region" description="Low complexity" evidence="1">
    <location>
        <begin position="206"/>
        <end position="222"/>
    </location>
</feature>
<dbReference type="AlphaFoldDB" id="A0A5P3AKQ7"/>
<organism evidence="2 3">
    <name type="scientific">Roseovarius indicus</name>
    <dbReference type="NCBI Taxonomy" id="540747"/>
    <lineage>
        <taxon>Bacteria</taxon>
        <taxon>Pseudomonadati</taxon>
        <taxon>Pseudomonadota</taxon>
        <taxon>Alphaproteobacteria</taxon>
        <taxon>Rhodobacterales</taxon>
        <taxon>Roseobacteraceae</taxon>
        <taxon>Roseovarius</taxon>
    </lineage>
</organism>
<protein>
    <submittedName>
        <fullName evidence="2">Uncharacterized protein</fullName>
    </submittedName>
</protein>
<evidence type="ECO:0000313" key="3">
    <source>
        <dbReference type="Proteomes" id="UP000325785"/>
    </source>
</evidence>
<gene>
    <name evidence="2" type="ORF">RIdsm_04779</name>
</gene>
<dbReference type="EMBL" id="CP031598">
    <property type="protein sequence ID" value="QEW28938.1"/>
    <property type="molecule type" value="Genomic_DNA"/>
</dbReference>
<sequence>MSTWISDRRTARGFLRAVALAAVLPLAGCLGADSGALSFLASGSEAVTSDAARKVEMYDGDVIVRGPNGYCIDKRTLRRGRDGGFVLLASCESLSGLRGHGVEPLLMTISVLPDTPDAARPSAAEIAALMAPAEVIATHETRDVTLVHFASGGDGILEGGDARHWRGGMALNGHLIALALYARKGSPMAGKDGRALLTDLARTIRRASPARPVAPPAAGAVPNPKPEGSDSSGMSTDSG</sequence>
<name>A0A5P3AKQ7_9RHOB</name>
<feature type="region of interest" description="Disordered" evidence="1">
    <location>
        <begin position="206"/>
        <end position="239"/>
    </location>
</feature>
<proteinExistence type="predicted"/>
<evidence type="ECO:0000256" key="1">
    <source>
        <dbReference type="SAM" id="MobiDB-lite"/>
    </source>
</evidence>
<dbReference type="KEGG" id="rid:RIdsm_04779"/>
<reference evidence="2 3" key="1">
    <citation type="submission" date="2018-08" db="EMBL/GenBank/DDBJ databases">
        <title>Genetic Globetrotter - A new plasmid hitch-hiking vast phylogenetic and geographic distances.</title>
        <authorList>
            <person name="Vollmers J."/>
            <person name="Petersen J."/>
        </authorList>
    </citation>
    <scope>NUCLEOTIDE SEQUENCE [LARGE SCALE GENOMIC DNA]</scope>
    <source>
        <strain evidence="2 3">DSM 26383</strain>
    </source>
</reference>
<dbReference type="OrthoDB" id="7829925at2"/>
<evidence type="ECO:0000313" key="2">
    <source>
        <dbReference type="EMBL" id="QEW28938.1"/>
    </source>
</evidence>
<feature type="compositionally biased region" description="Low complexity" evidence="1">
    <location>
        <begin position="229"/>
        <end position="239"/>
    </location>
</feature>
<accession>A0A5P3AKQ7</accession>